<dbReference type="InterPro" id="IPR014221">
    <property type="entry name" value="SpoII_E"/>
</dbReference>
<organism evidence="4 5">
    <name type="scientific">Variimorphobacter saccharofermentans</name>
    <dbReference type="NCBI Taxonomy" id="2755051"/>
    <lineage>
        <taxon>Bacteria</taxon>
        <taxon>Bacillati</taxon>
        <taxon>Bacillota</taxon>
        <taxon>Clostridia</taxon>
        <taxon>Lachnospirales</taxon>
        <taxon>Lachnospiraceae</taxon>
        <taxon>Variimorphobacter</taxon>
    </lineage>
</organism>
<feature type="transmembrane region" description="Helical" evidence="2">
    <location>
        <begin position="271"/>
        <end position="290"/>
    </location>
</feature>
<dbReference type="RefSeq" id="WP_228354088.1">
    <property type="nucleotide sequence ID" value="NZ_JACEGA010000001.1"/>
</dbReference>
<evidence type="ECO:0000313" key="4">
    <source>
        <dbReference type="EMBL" id="MBB2184524.1"/>
    </source>
</evidence>
<dbReference type="PANTHER" id="PTHR43156:SF2">
    <property type="entry name" value="STAGE II SPORULATION PROTEIN E"/>
    <property type="match status" value="1"/>
</dbReference>
<evidence type="ECO:0000256" key="1">
    <source>
        <dbReference type="ARBA" id="ARBA00022801"/>
    </source>
</evidence>
<dbReference type="GO" id="GO:0004722">
    <property type="term" value="F:protein serine/threonine phosphatase activity"/>
    <property type="evidence" value="ECO:0007669"/>
    <property type="project" value="UniProtKB-EC"/>
</dbReference>
<comment type="caution">
    <text evidence="4">The sequence shown here is derived from an EMBL/GenBank/DDBJ whole genome shotgun (WGS) entry which is preliminary data.</text>
</comment>
<dbReference type="Pfam" id="PF07228">
    <property type="entry name" value="SpoIIE"/>
    <property type="match status" value="1"/>
</dbReference>
<evidence type="ECO:0000256" key="2">
    <source>
        <dbReference type="SAM" id="Phobius"/>
    </source>
</evidence>
<protein>
    <submittedName>
        <fullName evidence="4">Stage II sporulation protein E</fullName>
        <ecNumber evidence="4">3.1.3.16</ecNumber>
    </submittedName>
</protein>
<dbReference type="Proteomes" id="UP000574276">
    <property type="component" value="Unassembled WGS sequence"/>
</dbReference>
<feature type="transmembrane region" description="Helical" evidence="2">
    <location>
        <begin position="117"/>
        <end position="138"/>
    </location>
</feature>
<dbReference type="SMART" id="SM00331">
    <property type="entry name" value="PP2C_SIG"/>
    <property type="match status" value="1"/>
</dbReference>
<dbReference type="PANTHER" id="PTHR43156">
    <property type="entry name" value="STAGE II SPORULATION PROTEIN E-RELATED"/>
    <property type="match status" value="1"/>
</dbReference>
<dbReference type="EMBL" id="JACEGA010000001">
    <property type="protein sequence ID" value="MBB2184524.1"/>
    <property type="molecule type" value="Genomic_DNA"/>
</dbReference>
<keyword evidence="2" id="KW-1133">Transmembrane helix</keyword>
<feature type="transmembrane region" description="Helical" evidence="2">
    <location>
        <begin position="213"/>
        <end position="238"/>
    </location>
</feature>
<dbReference type="InterPro" id="IPR036457">
    <property type="entry name" value="PPM-type-like_dom_sf"/>
</dbReference>
<feature type="transmembrane region" description="Helical" evidence="2">
    <location>
        <begin position="244"/>
        <end position="264"/>
    </location>
</feature>
<dbReference type="InterPro" id="IPR045768">
    <property type="entry name" value="SpoIIE_N"/>
</dbReference>
<gene>
    <name evidence="4" type="primary">spoIIE</name>
    <name evidence="4" type="ORF">H0486_16720</name>
</gene>
<keyword evidence="1 4" id="KW-0378">Hydrolase</keyword>
<feature type="transmembrane region" description="Helical" evidence="2">
    <location>
        <begin position="159"/>
        <end position="174"/>
    </location>
</feature>
<dbReference type="InterPro" id="IPR052016">
    <property type="entry name" value="Bact_Sigma-Reg"/>
</dbReference>
<keyword evidence="2" id="KW-0812">Transmembrane</keyword>
<feature type="transmembrane region" description="Helical" evidence="2">
    <location>
        <begin position="93"/>
        <end position="111"/>
    </location>
</feature>
<keyword evidence="5" id="KW-1185">Reference proteome</keyword>
<dbReference type="NCBIfam" id="TIGR02865">
    <property type="entry name" value="spore_II_E"/>
    <property type="match status" value="1"/>
</dbReference>
<feature type="transmembrane region" description="Helical" evidence="2">
    <location>
        <begin position="48"/>
        <end position="81"/>
    </location>
</feature>
<feature type="domain" description="PPM-type phosphatase" evidence="3">
    <location>
        <begin position="552"/>
        <end position="761"/>
    </location>
</feature>
<dbReference type="EC" id="3.1.3.16" evidence="4"/>
<accession>A0A839K3T0</accession>
<evidence type="ECO:0000259" key="3">
    <source>
        <dbReference type="SMART" id="SM00331"/>
    </source>
</evidence>
<name>A0A839K3T0_9FIRM</name>
<dbReference type="SUPFAM" id="SSF81606">
    <property type="entry name" value="PP2C-like"/>
    <property type="match status" value="1"/>
</dbReference>
<keyword evidence="2" id="KW-0472">Membrane</keyword>
<sequence>MKSNNYKHRAVLIHLMGFIIARTAFFGMNPLAIGYFTAAYYIKSWRGMAFVTIFLGLVTSMSPAEVLKYTLTMIVTIVMLEAPLLKDRNVPKIILYSIPSIVLCVFSFMEITAQKPLYEYIFMALLEAVIACIAAWVFNGAIDFIMEASRGFKMNNEQMVSTAVIVAVIIYGIPEFSSPNIALVETIVYFSILFFTYKYGVGQGTITGAVSGFALLLRGAPVSDVGLLTMMGIIPAIFREMGRFPTAMIYMITAGVMGIVNDGMELTTREIGALVSSVILFMLLPGSVIYRVDAAGGTGKQELLAAQNLKKIAKTRMRIFSESFLKLSKTLDTITEKQTKLKQRDINRIFEDISEKLCRNCSHCSHCWEQKFSQTYEAASVIFDLAESRGVIRKEDLPADFLKDCICVDDFIAETNRGFEIAKLNHIWQNRISESREVIADQLKEVSSVIQDITGDIYEAAEVSRAEEERVVRRLRGEHISVREITIFERGNKRKEIYLTAYCRGGRCVTAKEAALAISEVLGIRVRASEASKSVISREADNFIFVEDTKFKVLTGVARAMKESISGDNFSILNLESGDFVIGLSDGMGTGKEAGEESETVIALLEQMMEAGFKAETAIKLINSSLVLKSDKQIFSTIDMSIINLFTGMCEFIKIGAATAFIKRENWVETISSTTLPIGMFGNVDYDTVTKKLYDGDIIVMVTDGVLDCINEVEKEAFMEKLIMEVDSNNPQEIANRILDRTLSQSNYIPMDDMTVITAGLWQK</sequence>
<dbReference type="Pfam" id="PF19732">
    <property type="entry name" value="SpoIIE_N"/>
    <property type="match status" value="1"/>
</dbReference>
<feature type="transmembrane region" description="Helical" evidence="2">
    <location>
        <begin position="12"/>
        <end position="42"/>
    </location>
</feature>
<feature type="transmembrane region" description="Helical" evidence="2">
    <location>
        <begin position="180"/>
        <end position="201"/>
    </location>
</feature>
<reference evidence="4 5" key="1">
    <citation type="submission" date="2020-07" db="EMBL/GenBank/DDBJ databases">
        <title>Characterization and genome sequencing of isolate MD1, a novel member within the family Lachnospiraceae.</title>
        <authorList>
            <person name="Rettenmaier R."/>
            <person name="Di Bello L."/>
            <person name="Zinser C."/>
            <person name="Scheitz K."/>
            <person name="Liebl W."/>
            <person name="Zverlov V."/>
        </authorList>
    </citation>
    <scope>NUCLEOTIDE SEQUENCE [LARGE SCALE GENOMIC DNA]</scope>
    <source>
        <strain evidence="4 5">MD1</strain>
    </source>
</reference>
<dbReference type="Gene3D" id="3.60.40.10">
    <property type="entry name" value="PPM-type phosphatase domain"/>
    <property type="match status" value="1"/>
</dbReference>
<proteinExistence type="predicted"/>
<evidence type="ECO:0000313" key="5">
    <source>
        <dbReference type="Proteomes" id="UP000574276"/>
    </source>
</evidence>
<dbReference type="InterPro" id="IPR001932">
    <property type="entry name" value="PPM-type_phosphatase-like_dom"/>
</dbReference>
<dbReference type="AlphaFoldDB" id="A0A839K3T0"/>